<dbReference type="GO" id="GO:0000723">
    <property type="term" value="P:telomere maintenance"/>
    <property type="evidence" value="ECO:0007669"/>
    <property type="project" value="InterPro"/>
</dbReference>
<dbReference type="InterPro" id="IPR036397">
    <property type="entry name" value="RNaseH_sf"/>
</dbReference>
<feature type="domain" description="Chromo" evidence="2">
    <location>
        <begin position="244"/>
        <end position="304"/>
    </location>
</feature>
<keyword evidence="1" id="KW-0378">Hydrolase</keyword>
<evidence type="ECO:0000259" key="2">
    <source>
        <dbReference type="PROSITE" id="PS50013"/>
    </source>
</evidence>
<name>A0A163JKT6_ABSGL</name>
<proteinExistence type="inferred from homology"/>
<dbReference type="InterPro" id="IPR012337">
    <property type="entry name" value="RNaseH-like_sf"/>
</dbReference>
<dbReference type="PANTHER" id="PTHR10492">
    <property type="match status" value="1"/>
</dbReference>
<keyword evidence="1" id="KW-0067">ATP-binding</keyword>
<dbReference type="InterPro" id="IPR000953">
    <property type="entry name" value="Chromo/chromo_shadow_dom"/>
</dbReference>
<dbReference type="AlphaFoldDB" id="A0A163JKT6"/>
<dbReference type="InterPro" id="IPR027417">
    <property type="entry name" value="P-loop_NTPase"/>
</dbReference>
<dbReference type="InParanoid" id="A0A163JKT6"/>
<dbReference type="Gene3D" id="3.30.420.10">
    <property type="entry name" value="Ribonuclease H-like superfamily/Ribonuclease H"/>
    <property type="match status" value="1"/>
</dbReference>
<evidence type="ECO:0000256" key="1">
    <source>
        <dbReference type="RuleBase" id="RU363044"/>
    </source>
</evidence>
<dbReference type="Pfam" id="PF14214">
    <property type="entry name" value="Helitron_like_N"/>
    <property type="match status" value="1"/>
</dbReference>
<dbReference type="CDD" id="cd00024">
    <property type="entry name" value="CD_CSD"/>
    <property type="match status" value="1"/>
</dbReference>
<organism evidence="4">
    <name type="scientific">Absidia glauca</name>
    <name type="common">Pin mould</name>
    <dbReference type="NCBI Taxonomy" id="4829"/>
    <lineage>
        <taxon>Eukaryota</taxon>
        <taxon>Fungi</taxon>
        <taxon>Fungi incertae sedis</taxon>
        <taxon>Mucoromycota</taxon>
        <taxon>Mucoromycotina</taxon>
        <taxon>Mucoromycetes</taxon>
        <taxon>Mucorales</taxon>
        <taxon>Cunninghamellaceae</taxon>
        <taxon>Absidia</taxon>
    </lineage>
</organism>
<dbReference type="Proteomes" id="UP000078561">
    <property type="component" value="Unassembled WGS sequence"/>
</dbReference>
<dbReference type="GO" id="GO:0005634">
    <property type="term" value="C:nucleus"/>
    <property type="evidence" value="ECO:0007669"/>
    <property type="project" value="UniProtKB-ARBA"/>
</dbReference>
<sequence>MDTTVVKAIIPVFCDFGIPTIVQSDNGKEFVNQIMTRFKLKAGFDHRLITPYHPQGNGAAERTVGTSMKLIKKLVEGVSENWDLVVATAQLAINSKVSKRHNATPFSVMFGRKLNDFKNYNEESNETTPLTQEQIQTRMSELHNIVFPAIQEKTMQTIKKQKETFDRTHMLKEFKSTSMVRLKIHNHHRSKMDTINEGPYEVVRKTQAGTYLLKDTMGQLMTRQFQPSELIDAIDDQPNKEEIFEVEAIVAHKYDETTNKYSYKVKWVNYDQSCNTWEPADNFLSQQCIQEYWKKIKQTPMETQNKHRPDLVARVFDLKVKELLKDLKVKKVFGSYRGLVRTIEYQKRGLPHLHLLLFLDATHNIDTSTKVDHIISAEIPSKASDPELYEIITKNMVHGPCGALNPKSPCMAKNAHGLLICTKRFPKAHSEETIVTENGYPIYKRSATVNPADIYTVPDPRMAGSSRIRIPIDNGWIVPYNPFLSKKYKAHINVECCQGVQAIKYINKYIYKGSDRTTLRLSDTNDEIARHLQGRYIGPIEAFGRLFEYKVHDEDPTVTCLALHLPNEQPVYFPEDESAPQIQRILRTSTSMLIAYFKHYEENPTAEKHLYQDFPRYFVWQLKEKVWTARKRGFAIGRIPYCTPTCGERYYLRLLLVNVAGSKSFDDIKTINGHQSETFKQACLQLHLIDDDREWIRCFEKASLFSSGSSLRNLFVTALTFGQLTDPVSLWAAFRDSMCDDLDHKLNRLFPGNQLYTSTDDTAFYDGQPSHDYGLYLIETTLNELSKSLGDFNLLLFKHNWTEALNQSTGSGRTDNSLVDEQLTYDTQEEEAAYSSKYALFNLDQKHAFDRIVEKLQSHESASNVNPTHSENGICFFLHGPAGTGKTFVYNTVVLWVCKWIEVKGKGVWNPGDSLLMILGLSFDLGSYQSEFECLIHARLQFYSSHPVIFDSSFIDRSYSLYLDTTNTLCNYWRSKRKIVLCVASSGIASLLLSGGTTSHFRLKIPLKVNETSTCSITKNSKLAELLRMTTLLIWDEVPMQNKSCFETVDRTLRDIRSSNVLFGGLPVVLGGDFAQIPPVWHSEEYTPKTEHDDRKTIVK</sequence>
<dbReference type="PROSITE" id="PS50994">
    <property type="entry name" value="INTEGRASE"/>
    <property type="match status" value="1"/>
</dbReference>
<dbReference type="GO" id="GO:0043139">
    <property type="term" value="F:5'-3' DNA helicase activity"/>
    <property type="evidence" value="ECO:0007669"/>
    <property type="project" value="UniProtKB-EC"/>
</dbReference>
<accession>A0A163JKT6</accession>
<dbReference type="InterPro" id="IPR010285">
    <property type="entry name" value="DNA_helicase_pif1-like_DEAD"/>
</dbReference>
<dbReference type="GO" id="GO:0006310">
    <property type="term" value="P:DNA recombination"/>
    <property type="evidence" value="ECO:0007669"/>
    <property type="project" value="UniProtKB-KW"/>
</dbReference>
<dbReference type="Pfam" id="PF05970">
    <property type="entry name" value="PIF1"/>
    <property type="match status" value="1"/>
</dbReference>
<comment type="cofactor">
    <cofactor evidence="1">
        <name>Mg(2+)</name>
        <dbReference type="ChEBI" id="CHEBI:18420"/>
    </cofactor>
</comment>
<keyword evidence="1" id="KW-0347">Helicase</keyword>
<dbReference type="GO" id="GO:0005524">
    <property type="term" value="F:ATP binding"/>
    <property type="evidence" value="ECO:0007669"/>
    <property type="project" value="UniProtKB-KW"/>
</dbReference>
<feature type="domain" description="Integrase catalytic" evidence="3">
    <location>
        <begin position="1"/>
        <end position="113"/>
    </location>
</feature>
<reference evidence="4" key="1">
    <citation type="submission" date="2016-04" db="EMBL/GenBank/DDBJ databases">
        <authorList>
            <person name="Evans L.H."/>
            <person name="Alamgir A."/>
            <person name="Owens N."/>
            <person name="Weber N.D."/>
            <person name="Virtaneva K."/>
            <person name="Barbian K."/>
            <person name="Babar A."/>
            <person name="Rosenke K."/>
        </authorList>
    </citation>
    <scope>NUCLEOTIDE SEQUENCE [LARGE SCALE GENOMIC DNA]</scope>
    <source>
        <strain evidence="4">CBS 101.48</strain>
    </source>
</reference>
<dbReference type="SUPFAM" id="SSF54160">
    <property type="entry name" value="Chromo domain-like"/>
    <property type="match status" value="1"/>
</dbReference>
<dbReference type="GO" id="GO:0016887">
    <property type="term" value="F:ATP hydrolysis activity"/>
    <property type="evidence" value="ECO:0007669"/>
    <property type="project" value="RHEA"/>
</dbReference>
<protein>
    <recommendedName>
        <fullName evidence="1">ATP-dependent DNA helicase</fullName>
        <ecNumber evidence="1">5.6.2.3</ecNumber>
    </recommendedName>
</protein>
<dbReference type="PANTHER" id="PTHR10492:SF57">
    <property type="entry name" value="ATP-DEPENDENT DNA HELICASE"/>
    <property type="match status" value="1"/>
</dbReference>
<gene>
    <name evidence="4" type="primary">ABSGL_05730.1 scaffold 7429</name>
</gene>
<dbReference type="STRING" id="4829.A0A163JKT6"/>
<dbReference type="InterPro" id="IPR016197">
    <property type="entry name" value="Chromo-like_dom_sf"/>
</dbReference>
<dbReference type="InterPro" id="IPR001584">
    <property type="entry name" value="Integrase_cat-core"/>
</dbReference>
<dbReference type="GO" id="GO:0003676">
    <property type="term" value="F:nucleic acid binding"/>
    <property type="evidence" value="ECO:0007669"/>
    <property type="project" value="InterPro"/>
</dbReference>
<dbReference type="EMBL" id="LT553109">
    <property type="protein sequence ID" value="SAM00063.1"/>
    <property type="molecule type" value="Genomic_DNA"/>
</dbReference>
<keyword evidence="1" id="KW-0547">Nucleotide-binding</keyword>
<keyword evidence="1" id="KW-0234">DNA repair</keyword>
<dbReference type="SMART" id="SM00298">
    <property type="entry name" value="CHROMO"/>
    <property type="match status" value="1"/>
</dbReference>
<dbReference type="EC" id="5.6.2.3" evidence="1"/>
<keyword evidence="1" id="KW-0227">DNA damage</keyword>
<dbReference type="SUPFAM" id="SSF53098">
    <property type="entry name" value="Ribonuclease H-like"/>
    <property type="match status" value="1"/>
</dbReference>
<dbReference type="GO" id="GO:0015074">
    <property type="term" value="P:DNA integration"/>
    <property type="evidence" value="ECO:0007669"/>
    <property type="project" value="InterPro"/>
</dbReference>
<comment type="similarity">
    <text evidence="1">Belongs to the helicase family.</text>
</comment>
<dbReference type="GO" id="GO:0006281">
    <property type="term" value="P:DNA repair"/>
    <property type="evidence" value="ECO:0007669"/>
    <property type="project" value="UniProtKB-KW"/>
</dbReference>
<dbReference type="InterPro" id="IPR025476">
    <property type="entry name" value="Helitron_helicase-like"/>
</dbReference>
<dbReference type="PROSITE" id="PS50013">
    <property type="entry name" value="CHROMO_2"/>
    <property type="match status" value="1"/>
</dbReference>
<comment type="catalytic activity">
    <reaction evidence="1">
        <text>ATP + H2O = ADP + phosphate + H(+)</text>
        <dbReference type="Rhea" id="RHEA:13065"/>
        <dbReference type="ChEBI" id="CHEBI:15377"/>
        <dbReference type="ChEBI" id="CHEBI:15378"/>
        <dbReference type="ChEBI" id="CHEBI:30616"/>
        <dbReference type="ChEBI" id="CHEBI:43474"/>
        <dbReference type="ChEBI" id="CHEBI:456216"/>
        <dbReference type="EC" id="5.6.2.3"/>
    </reaction>
</comment>
<dbReference type="SUPFAM" id="SSF52540">
    <property type="entry name" value="P-loop containing nucleoside triphosphate hydrolases"/>
    <property type="match status" value="1"/>
</dbReference>
<evidence type="ECO:0000259" key="3">
    <source>
        <dbReference type="PROSITE" id="PS50994"/>
    </source>
</evidence>
<evidence type="ECO:0000313" key="5">
    <source>
        <dbReference type="Proteomes" id="UP000078561"/>
    </source>
</evidence>
<keyword evidence="5" id="KW-1185">Reference proteome</keyword>
<keyword evidence="1" id="KW-0233">DNA recombination</keyword>
<dbReference type="OrthoDB" id="2285856at2759"/>
<dbReference type="Gene3D" id="3.40.50.300">
    <property type="entry name" value="P-loop containing nucleotide triphosphate hydrolases"/>
    <property type="match status" value="1"/>
</dbReference>
<dbReference type="Gene3D" id="2.40.50.40">
    <property type="match status" value="1"/>
</dbReference>
<evidence type="ECO:0000313" key="4">
    <source>
        <dbReference type="EMBL" id="SAM00063.1"/>
    </source>
</evidence>